<dbReference type="RefSeq" id="WP_047231861.1">
    <property type="nucleotide sequence ID" value="NZ_JNBQ01000003.1"/>
</dbReference>
<dbReference type="EMBL" id="JNBQ01000003">
    <property type="protein sequence ID" value="KLN35788.1"/>
    <property type="molecule type" value="Genomic_DNA"/>
</dbReference>
<evidence type="ECO:0000313" key="1">
    <source>
        <dbReference type="EMBL" id="KLN35788.1"/>
    </source>
</evidence>
<dbReference type="Proteomes" id="UP000035265">
    <property type="component" value="Unassembled WGS sequence"/>
</dbReference>
<organism evidence="1 2">
    <name type="scientific">Cellulosimicrobium funkei</name>
    <dbReference type="NCBI Taxonomy" id="264251"/>
    <lineage>
        <taxon>Bacteria</taxon>
        <taxon>Bacillati</taxon>
        <taxon>Actinomycetota</taxon>
        <taxon>Actinomycetes</taxon>
        <taxon>Micrococcales</taxon>
        <taxon>Promicromonosporaceae</taxon>
        <taxon>Cellulosimicrobium</taxon>
    </lineage>
</organism>
<protein>
    <submittedName>
        <fullName evidence="1">Uncharacterized protein</fullName>
    </submittedName>
</protein>
<dbReference type="STRING" id="264251.FB00_05730"/>
<accession>A0A0H2KRI9</accession>
<dbReference type="AlphaFoldDB" id="A0A0H2KRI9"/>
<gene>
    <name evidence="1" type="ORF">FB00_05730</name>
</gene>
<name>A0A0H2KRI9_9MICO</name>
<keyword evidence="2" id="KW-1185">Reference proteome</keyword>
<sequence>MHDTLPSAPSRTEVRTALLWALEHDRDALLEHRETTQHCAWAAARGAADRRLVRRWRAAFAPLPSTVA</sequence>
<comment type="caution">
    <text evidence="1">The sequence shown here is derived from an EMBL/GenBank/DDBJ whole genome shotgun (WGS) entry which is preliminary data.</text>
</comment>
<evidence type="ECO:0000313" key="2">
    <source>
        <dbReference type="Proteomes" id="UP000035265"/>
    </source>
</evidence>
<reference evidence="1 2" key="1">
    <citation type="submission" date="2014-05" db="EMBL/GenBank/DDBJ databases">
        <title>Cellulosimicrobium funkei U11 genome.</title>
        <authorList>
            <person name="Hu C."/>
            <person name="Gong Y."/>
            <person name="Wan W."/>
            <person name="Jiang M."/>
        </authorList>
    </citation>
    <scope>NUCLEOTIDE SEQUENCE [LARGE SCALE GENOMIC DNA]</scope>
    <source>
        <strain evidence="1 2">U11</strain>
    </source>
</reference>
<proteinExistence type="predicted"/>